<dbReference type="PANTHER" id="PTHR43792">
    <property type="entry name" value="GNAT FAMILY, PUTATIVE (AFU_ORTHOLOGUE AFUA_3G00765)-RELATED-RELATED"/>
    <property type="match status" value="1"/>
</dbReference>
<dbReference type="PANTHER" id="PTHR43792:SF1">
    <property type="entry name" value="N-ACETYLTRANSFERASE DOMAIN-CONTAINING PROTEIN"/>
    <property type="match status" value="1"/>
</dbReference>
<feature type="domain" description="N-acetyltransferase" evidence="1">
    <location>
        <begin position="8"/>
        <end position="163"/>
    </location>
</feature>
<protein>
    <submittedName>
        <fullName evidence="2">GNAT family acetyltransferase</fullName>
    </submittedName>
</protein>
<proteinExistence type="predicted"/>
<dbReference type="Gene3D" id="3.40.630.30">
    <property type="match status" value="1"/>
</dbReference>
<organism evidence="2 3">
    <name type="scientific">Vibrio coralliilyticus</name>
    <dbReference type="NCBI Taxonomy" id="190893"/>
    <lineage>
        <taxon>Bacteria</taxon>
        <taxon>Pseudomonadati</taxon>
        <taxon>Pseudomonadota</taxon>
        <taxon>Gammaproteobacteria</taxon>
        <taxon>Vibrionales</taxon>
        <taxon>Vibrionaceae</taxon>
        <taxon>Vibrio</taxon>
    </lineage>
</organism>
<keyword evidence="3" id="KW-1185">Reference proteome</keyword>
<dbReference type="SUPFAM" id="SSF55729">
    <property type="entry name" value="Acyl-CoA N-acyltransferases (Nat)"/>
    <property type="match status" value="1"/>
</dbReference>
<evidence type="ECO:0000259" key="1">
    <source>
        <dbReference type="PROSITE" id="PS51186"/>
    </source>
</evidence>
<dbReference type="InterPro" id="IPR051531">
    <property type="entry name" value="N-acetyltransferase"/>
</dbReference>
<accession>A0AAN0VYS4</accession>
<evidence type="ECO:0000313" key="2">
    <source>
        <dbReference type="EMBL" id="AIW20707.1"/>
    </source>
</evidence>
<dbReference type="GO" id="GO:0016747">
    <property type="term" value="F:acyltransferase activity, transferring groups other than amino-acyl groups"/>
    <property type="evidence" value="ECO:0007669"/>
    <property type="project" value="InterPro"/>
</dbReference>
<reference evidence="2 3" key="1">
    <citation type="submission" date="2014-10" db="EMBL/GenBank/DDBJ databases">
        <title>The Complete Genome Sequence for the Shellfish Pathogen Vibrio coralliilyticus RE98 Isolated from a Shellfish Hatchery.</title>
        <authorList>
            <person name="Richards G.P."/>
            <person name="Bono J.L."/>
            <person name="Watson M.A."/>
            <person name="Needleman D.S."/>
        </authorList>
    </citation>
    <scope>NUCLEOTIDE SEQUENCE [LARGE SCALE GENOMIC DNA]</scope>
    <source>
        <strain evidence="2 3">RE98</strain>
    </source>
</reference>
<dbReference type="InterPro" id="IPR000182">
    <property type="entry name" value="GNAT_dom"/>
</dbReference>
<name>A0AAN0VYS4_9VIBR</name>
<dbReference type="EMBL" id="CP009618">
    <property type="protein sequence ID" value="AIW20707.1"/>
    <property type="molecule type" value="Genomic_DNA"/>
</dbReference>
<dbReference type="InterPro" id="IPR016181">
    <property type="entry name" value="Acyl_CoA_acyltransferase"/>
</dbReference>
<dbReference type="Pfam" id="PF13302">
    <property type="entry name" value="Acetyltransf_3"/>
    <property type="match status" value="1"/>
</dbReference>
<dbReference type="Proteomes" id="UP000030081">
    <property type="component" value="Chromosome 2"/>
</dbReference>
<gene>
    <name evidence="2" type="ORF">IX92_16740</name>
</gene>
<dbReference type="AlphaFoldDB" id="A0AAN0VYS4"/>
<dbReference type="PROSITE" id="PS51186">
    <property type="entry name" value="GNAT"/>
    <property type="match status" value="1"/>
</dbReference>
<evidence type="ECO:0000313" key="3">
    <source>
        <dbReference type="Proteomes" id="UP000030081"/>
    </source>
</evidence>
<dbReference type="KEGG" id="vcy:IX92_16740"/>
<sequence>MKIETPRLLLRPFVAEDRDLTIDLLQNDAFMAYSPTGAMNACLAQQRFEQLMSKSTAFGKLAIIENATGHLIGYCGLEEYTYQQQTILELGYRLTPETRGNGYAIEASRAVLNYAKQQGIERVLALTEPNNIPSQKILLKLGFTSIGSGCYQGMPVEYFEKVL</sequence>
<dbReference type="RefSeq" id="WP_021455295.1">
    <property type="nucleotide sequence ID" value="NZ_CP009618.1"/>
</dbReference>